<reference evidence="1 2" key="1">
    <citation type="submission" date="2017-07" db="EMBL/GenBank/DDBJ databases">
        <title>Fictibacillus sp. nov. GDSW-R2A3 Genome sequencing and assembly.</title>
        <authorList>
            <person name="Mayilraj S."/>
        </authorList>
    </citation>
    <scope>NUCLEOTIDE SEQUENCE [LARGE SCALE GENOMIC DNA]</scope>
    <source>
        <strain evidence="1 2">GDSW-R2A3</strain>
    </source>
</reference>
<evidence type="ECO:0000313" key="2">
    <source>
        <dbReference type="Proteomes" id="UP000215059"/>
    </source>
</evidence>
<evidence type="ECO:0000313" key="1">
    <source>
        <dbReference type="EMBL" id="OYD57309.1"/>
    </source>
</evidence>
<comment type="caution">
    <text evidence="1">The sequence shown here is derived from an EMBL/GenBank/DDBJ whole genome shotgun (WGS) entry which is preliminary data.</text>
</comment>
<accession>A0A235F7X8</accession>
<dbReference type="EMBL" id="NOII01000003">
    <property type="protein sequence ID" value="OYD57309.1"/>
    <property type="molecule type" value="Genomic_DNA"/>
</dbReference>
<name>A0A235F7X8_9BACL</name>
<dbReference type="Proteomes" id="UP000215059">
    <property type="component" value="Unassembled WGS sequence"/>
</dbReference>
<sequence>MLSFEEKIAIIEENFPQLTRADVSLGRVNYHYEESVQDKTIVVYHLHPNGNGFVYGAYLPQNQINDKGYVNIREFEKEELIAQIQESIEFMSKRHGWQQEKQEKDDTPDRNESRWLGPNYEYVTLAFEDEMWFIFDDNRNLEAAFETYAEAEGYLKEEGFKPRK</sequence>
<keyword evidence="2" id="KW-1185">Reference proteome</keyword>
<proteinExistence type="predicted"/>
<dbReference type="AlphaFoldDB" id="A0A235F7X8"/>
<organism evidence="1 2">
    <name type="scientific">Fictibacillus aquaticus</name>
    <dbReference type="NCBI Taxonomy" id="2021314"/>
    <lineage>
        <taxon>Bacteria</taxon>
        <taxon>Bacillati</taxon>
        <taxon>Bacillota</taxon>
        <taxon>Bacilli</taxon>
        <taxon>Bacillales</taxon>
        <taxon>Fictibacillaceae</taxon>
        <taxon>Fictibacillus</taxon>
    </lineage>
</organism>
<dbReference type="RefSeq" id="WP_094252657.1">
    <property type="nucleotide sequence ID" value="NZ_JBHLXL010000001.1"/>
</dbReference>
<protein>
    <submittedName>
        <fullName evidence="1">Uncharacterized protein</fullName>
    </submittedName>
</protein>
<gene>
    <name evidence="1" type="ORF">CGZ90_11520</name>
</gene>
<dbReference type="OrthoDB" id="2360619at2"/>